<dbReference type="Pfam" id="PF12236">
    <property type="entry name" value="Head-tail_con"/>
    <property type="match status" value="1"/>
</dbReference>
<evidence type="ECO:0000313" key="6">
    <source>
        <dbReference type="Proteomes" id="UP001596403"/>
    </source>
</evidence>
<gene>
    <name evidence="4" type="ORF">ACFQAU_00290</name>
    <name evidence="5" type="ORF">ACFQAU_17795</name>
</gene>
<dbReference type="InterPro" id="IPR020991">
    <property type="entry name" value="Connector_podovirus"/>
</dbReference>
<evidence type="ECO:0000256" key="2">
    <source>
        <dbReference type="ARBA" id="ARBA00022612"/>
    </source>
</evidence>
<protein>
    <submittedName>
        <fullName evidence="5">Portal protein</fullName>
    </submittedName>
</protein>
<dbReference type="RefSeq" id="WP_132443613.1">
    <property type="nucleotide sequence ID" value="NZ_JBHSWA010000001.1"/>
</dbReference>
<proteinExistence type="predicted"/>
<reference evidence="5" key="3">
    <citation type="submission" date="2024-09" db="EMBL/GenBank/DDBJ databases">
        <authorList>
            <person name="Sun Q."/>
            <person name="Mori K."/>
        </authorList>
    </citation>
    <scope>NUCLEOTIDE SEQUENCE</scope>
    <source>
        <strain evidence="5">NBRC 113428</strain>
    </source>
</reference>
<evidence type="ECO:0000256" key="1">
    <source>
        <dbReference type="ARBA" id="ARBA00004328"/>
    </source>
</evidence>
<sequence length="546" mass="60728">MKPDTVIENDPRAEEAIRRWDELKSSRSRHEQDWEDIANLMRPQRGGFGLYDHKRRQQEKPLSSEPIMALGSFAAGMYAALTNPANRWGGFETPDQELNQWRPMAEWNDLVTNRVLASFSPSVSGFYGATFQAYSDLAGFGNAAGYDQIDTVNRKFIDVTMSLAEVVVEIDAHGRVVEMVRKFTLKPRAAVREYGAKMLPKKVNEMADKGSSDDVTFYYHILNNDQFVKGKLGPRGKPWLGITACEEGRSLVKMAGHEDMPAYYPRWDVDSGMTYGTGPGMIALPSARMVNLMDGATIRAAQQAADPTRLAPDRQAVPLNGTFRPGSVVYGAVDMRGNPLIRNLEQAGNIGLTIEEKRAKTEAVKEAFHYAVMSLSGRTGVTEEETRIMEEARLRNWAPHADRIMEEYAARKFERRFRLLWRAGQLPPPPPEASGMPLRVRYQSAAAMAMRAREGTAIRQFIGDLGPLAQLNRRYVDRLEPDAIAEALHDASPSLPARILRSREDADEIAKARAEKEQQAEQMQMAEAAGGVAKDLGVTLGNGGIQ</sequence>
<evidence type="ECO:0000313" key="5">
    <source>
        <dbReference type="EMBL" id="MFC6643266.1"/>
    </source>
</evidence>
<name>A0ABW1Z2E9_9RHOB</name>
<accession>A0ABW1Z2E9</accession>
<reference evidence="6" key="2">
    <citation type="journal article" date="2019" name="Int. J. Syst. Evol. Microbiol.">
        <title>The Global Catalogue of Microorganisms (GCM) 10K type strain sequencing project: providing services to taxonomists for standard genome sequencing and annotation.</title>
        <authorList>
            <consortium name="The Broad Institute Genomics Platform"/>
            <consortium name="The Broad Institute Genome Sequencing Center for Infectious Disease"/>
            <person name="Wu L."/>
            <person name="Ma J."/>
        </authorList>
    </citation>
    <scope>NUCLEOTIDE SEQUENCE [LARGE SCALE GENOMIC DNA]</scope>
    <source>
        <strain evidence="6">NBRC 111368</strain>
    </source>
</reference>
<reference evidence="5" key="1">
    <citation type="journal article" date="2014" name="Int. J. Syst. Evol. Microbiol.">
        <title>Complete genome of a new Firmicutes species belonging to the dominant human colonic microbiota ('Ruminococcus bicirculans') reveals two chromosomes and a selective capacity to utilize plant glucans.</title>
        <authorList>
            <consortium name="NISC Comparative Sequencing Program"/>
            <person name="Wegmann U."/>
            <person name="Louis P."/>
            <person name="Goesmann A."/>
            <person name="Henrissat B."/>
            <person name="Duncan S.H."/>
            <person name="Flint H.J."/>
        </authorList>
    </citation>
    <scope>NUCLEOTIDE SEQUENCE</scope>
    <source>
        <strain evidence="5">NBRC 113428</strain>
    </source>
</reference>
<evidence type="ECO:0000313" key="4">
    <source>
        <dbReference type="EMBL" id="MFC6640413.1"/>
    </source>
</evidence>
<organism evidence="5 6">
    <name type="scientific">Sulfitobacter profundi</name>
    <dbReference type="NCBI Taxonomy" id="2679961"/>
    <lineage>
        <taxon>Bacteria</taxon>
        <taxon>Pseudomonadati</taxon>
        <taxon>Pseudomonadota</taxon>
        <taxon>Alphaproteobacteria</taxon>
        <taxon>Rhodobacterales</taxon>
        <taxon>Roseobacteraceae</taxon>
        <taxon>Sulfitobacter</taxon>
    </lineage>
</organism>
<keyword evidence="6" id="KW-1185">Reference proteome</keyword>
<dbReference type="EMBL" id="JBHSWA010000001">
    <property type="protein sequence ID" value="MFC6643266.1"/>
    <property type="molecule type" value="Genomic_DNA"/>
</dbReference>
<evidence type="ECO:0000256" key="3">
    <source>
        <dbReference type="ARBA" id="ARBA00023219"/>
    </source>
</evidence>
<comment type="subcellular location">
    <subcellularLocation>
        <location evidence="1">Virion</location>
    </subcellularLocation>
</comment>
<keyword evidence="3" id="KW-0231">Viral genome packaging</keyword>
<keyword evidence="2" id="KW-1188">Viral release from host cell</keyword>
<comment type="caution">
    <text evidence="5">The sequence shown here is derived from an EMBL/GenBank/DDBJ whole genome shotgun (WGS) entry which is preliminary data.</text>
</comment>
<dbReference type="Proteomes" id="UP001596403">
    <property type="component" value="Unassembled WGS sequence"/>
</dbReference>
<dbReference type="EMBL" id="JBHSWA010000001">
    <property type="protein sequence ID" value="MFC6640413.1"/>
    <property type="molecule type" value="Genomic_DNA"/>
</dbReference>